<reference evidence="2" key="2">
    <citation type="submission" date="2021-01" db="EMBL/GenBank/DDBJ databases">
        <authorList>
            <person name="Schikora-Tamarit M.A."/>
        </authorList>
    </citation>
    <scope>NUCLEOTIDE SEQUENCE</scope>
    <source>
        <strain evidence="2">CBS6075</strain>
    </source>
</reference>
<dbReference type="InterPro" id="IPR019783">
    <property type="entry name" value="SDO1/SBDS_N"/>
</dbReference>
<dbReference type="GeneID" id="70232011"/>
<dbReference type="EMBL" id="JAEUBE010000042">
    <property type="protein sequence ID" value="KAH3671857.1"/>
    <property type="molecule type" value="Genomic_DNA"/>
</dbReference>
<reference evidence="2" key="1">
    <citation type="journal article" date="2021" name="Open Biol.">
        <title>Shared evolutionary footprints suggest mitochondrial oxidative damage underlies multiple complex I losses in fungi.</title>
        <authorList>
            <person name="Schikora-Tamarit M.A."/>
            <person name="Marcet-Houben M."/>
            <person name="Nosek J."/>
            <person name="Gabaldon T."/>
        </authorList>
    </citation>
    <scope>NUCLEOTIDE SEQUENCE</scope>
    <source>
        <strain evidence="2">CBS6075</strain>
    </source>
</reference>
<dbReference type="AlphaFoldDB" id="A0A9P8PHF5"/>
<dbReference type="InterPro" id="IPR036786">
    <property type="entry name" value="Ribosome_mat_SBDS_N_sf"/>
</dbReference>
<protein>
    <recommendedName>
        <fullName evidence="1">Ribosome maturation protein SDO1/SBDS N-terminal domain-containing protein</fullName>
    </recommendedName>
</protein>
<proteinExistence type="predicted"/>
<dbReference type="Gene3D" id="3.30.1250.10">
    <property type="entry name" value="Ribosome maturation protein SBDS, N-terminal domain"/>
    <property type="match status" value="1"/>
</dbReference>
<organism evidence="2 3">
    <name type="scientific">Ogataea philodendri</name>
    <dbReference type="NCBI Taxonomy" id="1378263"/>
    <lineage>
        <taxon>Eukaryota</taxon>
        <taxon>Fungi</taxon>
        <taxon>Dikarya</taxon>
        <taxon>Ascomycota</taxon>
        <taxon>Saccharomycotina</taxon>
        <taxon>Pichiomycetes</taxon>
        <taxon>Pichiales</taxon>
        <taxon>Pichiaceae</taxon>
        <taxon>Ogataea</taxon>
    </lineage>
</organism>
<dbReference type="OrthoDB" id="2567806at2759"/>
<evidence type="ECO:0000313" key="2">
    <source>
        <dbReference type="EMBL" id="KAH3671857.1"/>
    </source>
</evidence>
<evidence type="ECO:0000313" key="3">
    <source>
        <dbReference type="Proteomes" id="UP000769157"/>
    </source>
</evidence>
<name>A0A9P8PHF5_9ASCO</name>
<dbReference type="Pfam" id="PF01172">
    <property type="entry name" value="SBDS_N"/>
    <property type="match status" value="1"/>
</dbReference>
<sequence length="145" mass="16305">MSLQVPQIYSERASKRHNYKYQLGSALMEHKMSEAYKLFYKGETKDFIVFVDDKDSYEKYVGGDHSIPLTDIVSNFEIYTNQSGQGSEGTLEKASNVDLSSEFGDVKHKDDVIPVLLQKGELLNKAGVGRKKWSSTNDSNGHFAT</sequence>
<comment type="caution">
    <text evidence="2">The sequence shown here is derived from an EMBL/GenBank/DDBJ whole genome shotgun (WGS) entry which is preliminary data.</text>
</comment>
<accession>A0A9P8PHF5</accession>
<feature type="domain" description="Ribosome maturation protein SDO1/SBDS N-terminal" evidence="1">
    <location>
        <begin position="35"/>
        <end position="125"/>
    </location>
</feature>
<dbReference type="SUPFAM" id="SSF89895">
    <property type="entry name" value="FYSH domain"/>
    <property type="match status" value="1"/>
</dbReference>
<dbReference type="Proteomes" id="UP000769157">
    <property type="component" value="Unassembled WGS sequence"/>
</dbReference>
<keyword evidence="3" id="KW-1185">Reference proteome</keyword>
<gene>
    <name evidence="2" type="ORF">OGAPHI_000043</name>
</gene>
<dbReference type="RefSeq" id="XP_046064972.1">
    <property type="nucleotide sequence ID" value="XM_046205582.1"/>
</dbReference>
<evidence type="ECO:0000259" key="1">
    <source>
        <dbReference type="Pfam" id="PF01172"/>
    </source>
</evidence>